<gene>
    <name evidence="1" type="ORF">BKA67DRAFT_583339</name>
</gene>
<evidence type="ECO:0000313" key="1">
    <source>
        <dbReference type="EMBL" id="KAH6646134.1"/>
    </source>
</evidence>
<organism evidence="1 2">
    <name type="scientific">Truncatella angustata</name>
    <dbReference type="NCBI Taxonomy" id="152316"/>
    <lineage>
        <taxon>Eukaryota</taxon>
        <taxon>Fungi</taxon>
        <taxon>Dikarya</taxon>
        <taxon>Ascomycota</taxon>
        <taxon>Pezizomycotina</taxon>
        <taxon>Sordariomycetes</taxon>
        <taxon>Xylariomycetidae</taxon>
        <taxon>Amphisphaeriales</taxon>
        <taxon>Sporocadaceae</taxon>
        <taxon>Truncatella</taxon>
    </lineage>
</organism>
<comment type="caution">
    <text evidence="1">The sequence shown here is derived from an EMBL/GenBank/DDBJ whole genome shotgun (WGS) entry which is preliminary data.</text>
</comment>
<proteinExistence type="predicted"/>
<accession>A0A9P8RHJ2</accession>
<reference evidence="1" key="1">
    <citation type="journal article" date="2021" name="Nat. Commun.">
        <title>Genetic determinants of endophytism in the Arabidopsis root mycobiome.</title>
        <authorList>
            <person name="Mesny F."/>
            <person name="Miyauchi S."/>
            <person name="Thiergart T."/>
            <person name="Pickel B."/>
            <person name="Atanasova L."/>
            <person name="Karlsson M."/>
            <person name="Huettel B."/>
            <person name="Barry K.W."/>
            <person name="Haridas S."/>
            <person name="Chen C."/>
            <person name="Bauer D."/>
            <person name="Andreopoulos W."/>
            <person name="Pangilinan J."/>
            <person name="LaButti K."/>
            <person name="Riley R."/>
            <person name="Lipzen A."/>
            <person name="Clum A."/>
            <person name="Drula E."/>
            <person name="Henrissat B."/>
            <person name="Kohler A."/>
            <person name="Grigoriev I.V."/>
            <person name="Martin F.M."/>
            <person name="Hacquard S."/>
        </authorList>
    </citation>
    <scope>NUCLEOTIDE SEQUENCE</scope>
    <source>
        <strain evidence="1">MPI-SDFR-AT-0073</strain>
    </source>
</reference>
<dbReference type="GeneID" id="70132954"/>
<protein>
    <submittedName>
        <fullName evidence="1">Uncharacterized protein</fullName>
    </submittedName>
</protein>
<dbReference type="Proteomes" id="UP000758603">
    <property type="component" value="Unassembled WGS sequence"/>
</dbReference>
<dbReference type="RefSeq" id="XP_045952648.1">
    <property type="nucleotide sequence ID" value="XM_046104063.1"/>
</dbReference>
<keyword evidence="2" id="KW-1185">Reference proteome</keyword>
<dbReference type="EMBL" id="JAGPXC010000010">
    <property type="protein sequence ID" value="KAH6646134.1"/>
    <property type="molecule type" value="Genomic_DNA"/>
</dbReference>
<dbReference type="AlphaFoldDB" id="A0A9P8RHJ2"/>
<sequence length="65" mass="7485">MDCKLHFVRNAQALYEVVLYHELLDPALTSFVEDQFQSLSMNTLPQDQITHLVALLSYRCIQTAT</sequence>
<evidence type="ECO:0000313" key="2">
    <source>
        <dbReference type="Proteomes" id="UP000758603"/>
    </source>
</evidence>
<name>A0A9P8RHJ2_9PEZI</name>